<reference evidence="2" key="1">
    <citation type="journal article" date="2020" name="Stud. Mycol.">
        <title>101 Dothideomycetes genomes: a test case for predicting lifestyles and emergence of pathogens.</title>
        <authorList>
            <person name="Haridas S."/>
            <person name="Albert R."/>
            <person name="Binder M."/>
            <person name="Bloem J."/>
            <person name="Labutti K."/>
            <person name="Salamov A."/>
            <person name="Andreopoulos B."/>
            <person name="Baker S."/>
            <person name="Barry K."/>
            <person name="Bills G."/>
            <person name="Bluhm B."/>
            <person name="Cannon C."/>
            <person name="Castanera R."/>
            <person name="Culley D."/>
            <person name="Daum C."/>
            <person name="Ezra D."/>
            <person name="Gonzalez J."/>
            <person name="Henrissat B."/>
            <person name="Kuo A."/>
            <person name="Liang C."/>
            <person name="Lipzen A."/>
            <person name="Lutzoni F."/>
            <person name="Magnuson J."/>
            <person name="Mondo S."/>
            <person name="Nolan M."/>
            <person name="Ohm R."/>
            <person name="Pangilinan J."/>
            <person name="Park H.-J."/>
            <person name="Ramirez L."/>
            <person name="Alfaro M."/>
            <person name="Sun H."/>
            <person name="Tritt A."/>
            <person name="Yoshinaga Y."/>
            <person name="Zwiers L.-H."/>
            <person name="Turgeon B."/>
            <person name="Goodwin S."/>
            <person name="Spatafora J."/>
            <person name="Crous P."/>
            <person name="Grigoriev I."/>
        </authorList>
    </citation>
    <scope>NUCLEOTIDE SEQUENCE</scope>
    <source>
        <strain evidence="2">CBS 269.34</strain>
    </source>
</reference>
<keyword evidence="1" id="KW-0472">Membrane</keyword>
<keyword evidence="1" id="KW-0812">Transmembrane</keyword>
<protein>
    <submittedName>
        <fullName evidence="2">Alpha/beta-hydrolase</fullName>
    </submittedName>
</protein>
<keyword evidence="2" id="KW-0378">Hydrolase</keyword>
<proteinExistence type="predicted"/>
<gene>
    <name evidence="2" type="ORF">BU16DRAFT_465267</name>
</gene>
<dbReference type="GO" id="GO:0008474">
    <property type="term" value="F:palmitoyl-(protein) hydrolase activity"/>
    <property type="evidence" value="ECO:0007669"/>
    <property type="project" value="TreeGrafter"/>
</dbReference>
<dbReference type="PANTHER" id="PTHR12277">
    <property type="entry name" value="ALPHA/BETA HYDROLASE DOMAIN-CONTAINING PROTEIN"/>
    <property type="match status" value="1"/>
</dbReference>
<dbReference type="EMBL" id="MU004192">
    <property type="protein sequence ID" value="KAF2493587.1"/>
    <property type="molecule type" value="Genomic_DNA"/>
</dbReference>
<keyword evidence="3" id="KW-1185">Reference proteome</keyword>
<organism evidence="2 3">
    <name type="scientific">Lophium mytilinum</name>
    <dbReference type="NCBI Taxonomy" id="390894"/>
    <lineage>
        <taxon>Eukaryota</taxon>
        <taxon>Fungi</taxon>
        <taxon>Dikarya</taxon>
        <taxon>Ascomycota</taxon>
        <taxon>Pezizomycotina</taxon>
        <taxon>Dothideomycetes</taxon>
        <taxon>Pleosporomycetidae</taxon>
        <taxon>Mytilinidiales</taxon>
        <taxon>Mytilinidiaceae</taxon>
        <taxon>Lophium</taxon>
    </lineage>
</organism>
<accession>A0A6A6QRS8</accession>
<name>A0A6A6QRS8_9PEZI</name>
<evidence type="ECO:0000313" key="3">
    <source>
        <dbReference type="Proteomes" id="UP000799750"/>
    </source>
</evidence>
<sequence length="375" mass="42037">MRQTLHSLRKCRLTCVVPSNLLPLDHHRSRGRVVCPCAPAIEAYKRHFSSIAIIPVITPPVVFVGLALTLWFYKCCMMILFQNKIIYMPSVPPYSRREKIADYTRTCGSVHWEEQRITSIDGTRISLCIGQLQDETHGTSAGPSSSHVVVLYFQGNASSLPPRLPTLSKVLNSLNPGNQYTLVAVSYRGFWTSQGRASQRGIEMDADAAIAWAQTRFEDHSTRSRPKLVLWGQSIGASVAAGAASRLLQSNESRNLQLHGIILETPFVSIKRMLVSLYPQKWLPYRYLSPFLWNWWDNEEALRAIAITPAGASMPILLITAGRDEIVPSDQADDLQRLCRQLKFNLTRHDVQGALHTEATSKSQGRDAVVKFLRA</sequence>
<feature type="transmembrane region" description="Helical" evidence="1">
    <location>
        <begin position="51"/>
        <end position="73"/>
    </location>
</feature>
<dbReference type="Proteomes" id="UP000799750">
    <property type="component" value="Unassembled WGS sequence"/>
</dbReference>
<dbReference type="OrthoDB" id="10249433at2759"/>
<evidence type="ECO:0000256" key="1">
    <source>
        <dbReference type="SAM" id="Phobius"/>
    </source>
</evidence>
<dbReference type="GO" id="GO:0016020">
    <property type="term" value="C:membrane"/>
    <property type="evidence" value="ECO:0007669"/>
    <property type="project" value="TreeGrafter"/>
</dbReference>
<dbReference type="SUPFAM" id="SSF53474">
    <property type="entry name" value="alpha/beta-Hydrolases"/>
    <property type="match status" value="1"/>
</dbReference>
<dbReference type="AlphaFoldDB" id="A0A6A6QRS8"/>
<dbReference type="InterPro" id="IPR029058">
    <property type="entry name" value="AB_hydrolase_fold"/>
</dbReference>
<keyword evidence="1" id="KW-1133">Transmembrane helix</keyword>
<dbReference type="Gene3D" id="3.40.50.1820">
    <property type="entry name" value="alpha/beta hydrolase"/>
    <property type="match status" value="1"/>
</dbReference>
<dbReference type="PANTHER" id="PTHR12277:SF64">
    <property type="entry name" value="SUPERFAMILY HYDROLASE, PUTATIVE (AFU_ORTHOLOGUE AFUA_3G01760)-RELATED"/>
    <property type="match status" value="1"/>
</dbReference>
<evidence type="ECO:0000313" key="2">
    <source>
        <dbReference type="EMBL" id="KAF2493587.1"/>
    </source>
</evidence>